<dbReference type="Proteomes" id="UP000318590">
    <property type="component" value="Unassembled WGS sequence"/>
</dbReference>
<sequence length="99" mass="10646">MAITSAFVLFAVIWFMVFFILLPVGLRTQGDENEIVPGTHAGSPARFPLKKKALQTTVIGTVLWAVIAWVILSGTITVRDLDWFDRMGPAPSEAGGTGG</sequence>
<dbReference type="Pfam" id="PF07330">
    <property type="entry name" value="DUF1467"/>
    <property type="match status" value="1"/>
</dbReference>
<protein>
    <submittedName>
        <fullName evidence="2">DUF1467 family protein</fullName>
    </submittedName>
</protein>
<gene>
    <name evidence="2" type="ORF">FEV53_03350</name>
</gene>
<evidence type="ECO:0000313" key="2">
    <source>
        <dbReference type="EMBL" id="TRD22824.1"/>
    </source>
</evidence>
<organism evidence="2 3">
    <name type="scientific">Palleronia caenipelagi</name>
    <dbReference type="NCBI Taxonomy" id="2489174"/>
    <lineage>
        <taxon>Bacteria</taxon>
        <taxon>Pseudomonadati</taxon>
        <taxon>Pseudomonadota</taxon>
        <taxon>Alphaproteobacteria</taxon>
        <taxon>Rhodobacterales</taxon>
        <taxon>Roseobacteraceae</taxon>
        <taxon>Palleronia</taxon>
    </lineage>
</organism>
<accession>A0A547Q8Z3</accession>
<dbReference type="InterPro" id="IPR009935">
    <property type="entry name" value="DUF1467"/>
</dbReference>
<dbReference type="OrthoDB" id="9804637at2"/>
<keyword evidence="1" id="KW-0812">Transmembrane</keyword>
<name>A0A547Q8Z3_9RHOB</name>
<keyword evidence="1" id="KW-1133">Transmembrane helix</keyword>
<feature type="transmembrane region" description="Helical" evidence="1">
    <location>
        <begin position="56"/>
        <end position="78"/>
    </location>
</feature>
<keyword evidence="1" id="KW-0472">Membrane</keyword>
<dbReference type="AlphaFoldDB" id="A0A547Q8Z3"/>
<evidence type="ECO:0000313" key="3">
    <source>
        <dbReference type="Proteomes" id="UP000318590"/>
    </source>
</evidence>
<reference evidence="2 3" key="1">
    <citation type="submission" date="2019-06" db="EMBL/GenBank/DDBJ databases">
        <title>Paenimaribius caenipelagi gen. nov., sp. nov., isolated from a tidal flat.</title>
        <authorList>
            <person name="Yoon J.-H."/>
        </authorList>
    </citation>
    <scope>NUCLEOTIDE SEQUENCE [LARGE SCALE GENOMIC DNA]</scope>
    <source>
        <strain evidence="2 3">JBTF-M29</strain>
    </source>
</reference>
<proteinExistence type="predicted"/>
<dbReference type="EMBL" id="VFSV01000004">
    <property type="protein sequence ID" value="TRD22824.1"/>
    <property type="molecule type" value="Genomic_DNA"/>
</dbReference>
<evidence type="ECO:0000256" key="1">
    <source>
        <dbReference type="SAM" id="Phobius"/>
    </source>
</evidence>
<feature type="transmembrane region" description="Helical" evidence="1">
    <location>
        <begin position="6"/>
        <end position="26"/>
    </location>
</feature>
<keyword evidence="3" id="KW-1185">Reference proteome</keyword>
<comment type="caution">
    <text evidence="2">The sequence shown here is derived from an EMBL/GenBank/DDBJ whole genome shotgun (WGS) entry which is preliminary data.</text>
</comment>
<dbReference type="RefSeq" id="WP_142833404.1">
    <property type="nucleotide sequence ID" value="NZ_VFSV01000004.1"/>
</dbReference>